<reference evidence="2" key="1">
    <citation type="submission" date="2014-09" db="EMBL/GenBank/DDBJ databases">
        <authorList>
            <person name="Mudge J."/>
            <person name="Ramaraj T."/>
            <person name="Lindquist I.E."/>
            <person name="Bharti A.K."/>
            <person name="Sundararajan A."/>
            <person name="Cameron C.T."/>
            <person name="Woodward J.E."/>
            <person name="May G.D."/>
            <person name="Brubaker C."/>
            <person name="Broadhvest J."/>
            <person name="Wilkins T.A."/>
        </authorList>
    </citation>
    <scope>NUCLEOTIDE SEQUENCE</scope>
    <source>
        <strain evidence="2">cv. AKA8401</strain>
    </source>
</reference>
<dbReference type="Proteomes" id="UP000032142">
    <property type="component" value="Unassembled WGS sequence"/>
</dbReference>
<name>A0A0B0NKE5_GOSAR</name>
<protein>
    <submittedName>
        <fullName evidence="1">Ankyrin repeat and LEM domain-containing 1</fullName>
    </submittedName>
</protein>
<dbReference type="AlphaFoldDB" id="A0A0B0NKE5"/>
<sequence>MSCNLGKCLTLLNSVRHFPKNDAFFSPFPFLFPLGCKLVPLPGTLPTALNPLRAARFRRTVMRKFGQGPFPVPPSSRQIYHEFFVGSWLKAMIVL</sequence>
<gene>
    <name evidence="1" type="ORF">F383_19680</name>
</gene>
<evidence type="ECO:0000313" key="2">
    <source>
        <dbReference type="Proteomes" id="UP000032142"/>
    </source>
</evidence>
<keyword evidence="2" id="KW-1185">Reference proteome</keyword>
<organism evidence="1 2">
    <name type="scientific">Gossypium arboreum</name>
    <name type="common">Tree cotton</name>
    <name type="synonym">Gossypium nanking</name>
    <dbReference type="NCBI Taxonomy" id="29729"/>
    <lineage>
        <taxon>Eukaryota</taxon>
        <taxon>Viridiplantae</taxon>
        <taxon>Streptophyta</taxon>
        <taxon>Embryophyta</taxon>
        <taxon>Tracheophyta</taxon>
        <taxon>Spermatophyta</taxon>
        <taxon>Magnoliopsida</taxon>
        <taxon>eudicotyledons</taxon>
        <taxon>Gunneridae</taxon>
        <taxon>Pentapetalae</taxon>
        <taxon>rosids</taxon>
        <taxon>malvids</taxon>
        <taxon>Malvales</taxon>
        <taxon>Malvaceae</taxon>
        <taxon>Malvoideae</taxon>
        <taxon>Gossypium</taxon>
    </lineage>
</organism>
<proteinExistence type="predicted"/>
<evidence type="ECO:0000313" key="1">
    <source>
        <dbReference type="EMBL" id="KHG15023.1"/>
    </source>
</evidence>
<dbReference type="EMBL" id="KN402834">
    <property type="protein sequence ID" value="KHG15023.1"/>
    <property type="molecule type" value="Genomic_DNA"/>
</dbReference>
<accession>A0A0B0NKE5</accession>